<name>A0A371EBU9_MUCPR</name>
<evidence type="ECO:0000313" key="3">
    <source>
        <dbReference type="EMBL" id="RDX63469.1"/>
    </source>
</evidence>
<protein>
    <recommendedName>
        <fullName evidence="2">DUF7745 domain-containing protein</fullName>
    </recommendedName>
</protein>
<evidence type="ECO:0000313" key="4">
    <source>
        <dbReference type="Proteomes" id="UP000257109"/>
    </source>
</evidence>
<dbReference type="AlphaFoldDB" id="A0A371EBU9"/>
<feature type="non-terminal residue" evidence="3">
    <location>
        <position position="1"/>
    </location>
</feature>
<accession>A0A371EBU9</accession>
<dbReference type="Pfam" id="PF24924">
    <property type="entry name" value="DUF7745"/>
    <property type="match status" value="1"/>
</dbReference>
<evidence type="ECO:0000259" key="2">
    <source>
        <dbReference type="Pfam" id="PF24924"/>
    </source>
</evidence>
<feature type="region of interest" description="Disordered" evidence="1">
    <location>
        <begin position="193"/>
        <end position="218"/>
    </location>
</feature>
<dbReference type="Proteomes" id="UP000257109">
    <property type="component" value="Unassembled WGS sequence"/>
</dbReference>
<dbReference type="InterPro" id="IPR056647">
    <property type="entry name" value="DUF7745"/>
</dbReference>
<organism evidence="3 4">
    <name type="scientific">Mucuna pruriens</name>
    <name type="common">Velvet bean</name>
    <name type="synonym">Dolichos pruriens</name>
    <dbReference type="NCBI Taxonomy" id="157652"/>
    <lineage>
        <taxon>Eukaryota</taxon>
        <taxon>Viridiplantae</taxon>
        <taxon>Streptophyta</taxon>
        <taxon>Embryophyta</taxon>
        <taxon>Tracheophyta</taxon>
        <taxon>Spermatophyta</taxon>
        <taxon>Magnoliopsida</taxon>
        <taxon>eudicotyledons</taxon>
        <taxon>Gunneridae</taxon>
        <taxon>Pentapetalae</taxon>
        <taxon>rosids</taxon>
        <taxon>fabids</taxon>
        <taxon>Fabales</taxon>
        <taxon>Fabaceae</taxon>
        <taxon>Papilionoideae</taxon>
        <taxon>50 kb inversion clade</taxon>
        <taxon>NPAAA clade</taxon>
        <taxon>indigoferoid/millettioid clade</taxon>
        <taxon>Phaseoleae</taxon>
        <taxon>Mucuna</taxon>
    </lineage>
</organism>
<gene>
    <name evidence="3" type="ORF">CR513_58101</name>
</gene>
<reference evidence="3" key="1">
    <citation type="submission" date="2018-05" db="EMBL/GenBank/DDBJ databases">
        <title>Draft genome of Mucuna pruriens seed.</title>
        <authorList>
            <person name="Nnadi N.E."/>
            <person name="Vos R."/>
            <person name="Hasami M.H."/>
            <person name="Devisetty U.K."/>
            <person name="Aguiy J.C."/>
        </authorList>
    </citation>
    <scope>NUCLEOTIDE SEQUENCE [LARGE SCALE GENOMIC DNA]</scope>
    <source>
        <strain evidence="3">JCA_2017</strain>
    </source>
</reference>
<dbReference type="OrthoDB" id="1396996at2759"/>
<sequence>MVAHTFVSKRPTCCPIEDFKWCWVPNRTKSEWAYFLYNLRDKDIKWYPKWNEREEILYQCGGFSNFPPTDKLVTPVLVHRLGILHLQHRVELVRLPFANPRFSTKEPERFVHNKRKDKEVANKLNDEGDLKRRLEEAYAKNRAAGEKADQHRRVEEAKWQTRECLKAANTEMCLRRKERDQTLAEKEELIQIATSQSAREQDPKQKNSQGQLRAFRPSCVESGAREKSTIGKLGHRHWRWKSRCGKNSTRSKQQYKILKNDSLFWEDRYRKITWLANRALMDILGALRRAQGMIDPLKTPMEISCFLELCTDLINKMESLRN</sequence>
<evidence type="ECO:0000256" key="1">
    <source>
        <dbReference type="SAM" id="MobiDB-lite"/>
    </source>
</evidence>
<dbReference type="EMBL" id="QJKJ01014880">
    <property type="protein sequence ID" value="RDX63469.1"/>
    <property type="molecule type" value="Genomic_DNA"/>
</dbReference>
<comment type="caution">
    <text evidence="3">The sequence shown here is derived from an EMBL/GenBank/DDBJ whole genome shotgun (WGS) entry which is preliminary data.</text>
</comment>
<keyword evidence="4" id="KW-1185">Reference proteome</keyword>
<proteinExistence type="predicted"/>
<feature type="domain" description="DUF7745" evidence="2">
    <location>
        <begin position="24"/>
        <end position="67"/>
    </location>
</feature>